<evidence type="ECO:0000313" key="1">
    <source>
        <dbReference type="EMBL" id="RZF35726.1"/>
    </source>
</evidence>
<gene>
    <name evidence="1" type="ORF">LSTR_LSTR009594</name>
</gene>
<accession>A0A482WR27</accession>
<dbReference type="SMR" id="A0A482WR27"/>
<name>A0A482WR27_LAOST</name>
<protein>
    <submittedName>
        <fullName evidence="1">Uncharacterized protein</fullName>
    </submittedName>
</protein>
<dbReference type="InParanoid" id="A0A482WR27"/>
<reference evidence="1 2" key="1">
    <citation type="journal article" date="2017" name="Gigascience">
        <title>Genome sequence of the small brown planthopper, Laodelphax striatellus.</title>
        <authorList>
            <person name="Zhu J."/>
            <person name="Jiang F."/>
            <person name="Wang X."/>
            <person name="Yang P."/>
            <person name="Bao Y."/>
            <person name="Zhao W."/>
            <person name="Wang W."/>
            <person name="Lu H."/>
            <person name="Wang Q."/>
            <person name="Cui N."/>
            <person name="Li J."/>
            <person name="Chen X."/>
            <person name="Luo L."/>
            <person name="Yu J."/>
            <person name="Kang L."/>
            <person name="Cui F."/>
        </authorList>
    </citation>
    <scope>NUCLEOTIDE SEQUENCE [LARGE SCALE GENOMIC DNA]</scope>
    <source>
        <strain evidence="1">Lst14</strain>
    </source>
</reference>
<keyword evidence="2" id="KW-1185">Reference proteome</keyword>
<comment type="caution">
    <text evidence="1">The sequence shown here is derived from an EMBL/GenBank/DDBJ whole genome shotgun (WGS) entry which is preliminary data.</text>
</comment>
<evidence type="ECO:0000313" key="2">
    <source>
        <dbReference type="Proteomes" id="UP000291343"/>
    </source>
</evidence>
<sequence length="103" mass="11723">MQLMRTNFKRRFPSLRIQRHRTLSRTLNNTYESREDLLENLWEEVGRGGNELLPGLISSRLQLQGAPPAVASSSAASLRSTNRPVNQLSNFLRITSAGGRRRF</sequence>
<feature type="non-terminal residue" evidence="1">
    <location>
        <position position="103"/>
    </location>
</feature>
<organism evidence="1 2">
    <name type="scientific">Laodelphax striatellus</name>
    <name type="common">Small brown planthopper</name>
    <name type="synonym">Delphax striatella</name>
    <dbReference type="NCBI Taxonomy" id="195883"/>
    <lineage>
        <taxon>Eukaryota</taxon>
        <taxon>Metazoa</taxon>
        <taxon>Ecdysozoa</taxon>
        <taxon>Arthropoda</taxon>
        <taxon>Hexapoda</taxon>
        <taxon>Insecta</taxon>
        <taxon>Pterygota</taxon>
        <taxon>Neoptera</taxon>
        <taxon>Paraneoptera</taxon>
        <taxon>Hemiptera</taxon>
        <taxon>Auchenorrhyncha</taxon>
        <taxon>Fulgoroidea</taxon>
        <taxon>Delphacidae</taxon>
        <taxon>Criomorphinae</taxon>
        <taxon>Laodelphax</taxon>
    </lineage>
</organism>
<dbReference type="Proteomes" id="UP000291343">
    <property type="component" value="Unassembled WGS sequence"/>
</dbReference>
<dbReference type="EMBL" id="QKKF02027689">
    <property type="protein sequence ID" value="RZF35726.1"/>
    <property type="molecule type" value="Genomic_DNA"/>
</dbReference>
<proteinExistence type="predicted"/>
<dbReference type="AlphaFoldDB" id="A0A482WR27"/>